<dbReference type="GeneTree" id="ENSGT01030000234981"/>
<dbReference type="InterPro" id="IPR009079">
    <property type="entry name" value="4_helix_cytokine-like_core"/>
</dbReference>
<gene>
    <name evidence="7 9" type="primary">LOC567472</name>
</gene>
<accession>A0A0G2KI21</accession>
<proteinExistence type="inferred from homology"/>
<dbReference type="OMA" id="FEYREMM"/>
<dbReference type="Gene3D" id="1.20.1250.10">
    <property type="match status" value="2"/>
</dbReference>
<feature type="compositionally biased region" description="Polar residues" evidence="5">
    <location>
        <begin position="169"/>
        <end position="221"/>
    </location>
</feature>
<keyword evidence="3" id="KW-0202">Cytokine</keyword>
<organism evidence="7">
    <name type="scientific">Danio rerio</name>
    <name type="common">Zebrafish</name>
    <name type="synonym">Brachydanio rerio</name>
    <dbReference type="NCBI Taxonomy" id="7955"/>
    <lineage>
        <taxon>Eukaryota</taxon>
        <taxon>Metazoa</taxon>
        <taxon>Chordata</taxon>
        <taxon>Craniata</taxon>
        <taxon>Vertebrata</taxon>
        <taxon>Euteleostomi</taxon>
        <taxon>Actinopterygii</taxon>
        <taxon>Neopterygii</taxon>
        <taxon>Teleostei</taxon>
        <taxon>Ostariophysi</taxon>
        <taxon>Cypriniformes</taxon>
        <taxon>Danionidae</taxon>
        <taxon>Danioninae</taxon>
        <taxon>Danio</taxon>
    </lineage>
</organism>
<dbReference type="RefSeq" id="NP_001122013.1">
    <property type="nucleotide sequence ID" value="NM_001128541.1"/>
</dbReference>
<evidence type="ECO:0000256" key="1">
    <source>
        <dbReference type="ARBA" id="ARBA00004613"/>
    </source>
</evidence>
<reference evidence="7 8" key="1">
    <citation type="journal article" date="2013" name="Nature">
        <title>The zebrafish reference genome sequence and its relationship to the human genome.</title>
        <authorList>
            <consortium name="Genome Reference Consortium Zebrafish"/>
            <person name="Howe K."/>
            <person name="Clark M.D."/>
            <person name="Torroja C.F."/>
            <person name="Torrance J."/>
            <person name="Berthelot C."/>
            <person name="Muffato M."/>
            <person name="Collins J.E."/>
            <person name="Humphray S."/>
            <person name="McLaren K."/>
            <person name="Matthews L."/>
            <person name="McLaren S."/>
            <person name="Sealy I."/>
            <person name="Caccamo M."/>
            <person name="Churcher C."/>
            <person name="Scott C."/>
            <person name="Barrett J.C."/>
            <person name="Koch R."/>
            <person name="Rauch G.J."/>
            <person name="White S."/>
            <person name="Chow W."/>
            <person name="Kilian B."/>
            <person name="Quintais L.T."/>
            <person name="Guerra-Assuncao J.A."/>
            <person name="Zhou Y."/>
            <person name="Gu Y."/>
            <person name="Yen J."/>
            <person name="Vogel J.H."/>
            <person name="Eyre T."/>
            <person name="Redmond S."/>
            <person name="Banerjee R."/>
            <person name="Chi J."/>
            <person name="Fu B."/>
            <person name="Langley E."/>
            <person name="Maguire S.F."/>
            <person name="Laird G.K."/>
            <person name="Lloyd D."/>
            <person name="Kenyon E."/>
            <person name="Donaldson S."/>
            <person name="Sehra H."/>
            <person name="Almeida-King J."/>
            <person name="Loveland J."/>
            <person name="Trevanion S."/>
            <person name="Jones M."/>
            <person name="Quail M."/>
            <person name="Willey D."/>
            <person name="Hunt A."/>
            <person name="Burton J."/>
            <person name="Sims S."/>
            <person name="McLay K."/>
            <person name="Plumb B."/>
            <person name="Davis J."/>
            <person name="Clee C."/>
            <person name="Oliver K."/>
            <person name="Clark R."/>
            <person name="Riddle C."/>
            <person name="Elliot D."/>
            <person name="Eliott D."/>
            <person name="Threadgold G."/>
            <person name="Harden G."/>
            <person name="Ware D."/>
            <person name="Begum S."/>
            <person name="Mortimore B."/>
            <person name="Mortimer B."/>
            <person name="Kerry G."/>
            <person name="Heath P."/>
            <person name="Phillimore B."/>
            <person name="Tracey A."/>
            <person name="Corby N."/>
            <person name="Dunn M."/>
            <person name="Johnson C."/>
            <person name="Wood J."/>
            <person name="Clark S."/>
            <person name="Pelan S."/>
            <person name="Griffiths G."/>
            <person name="Smith M."/>
            <person name="Glithero R."/>
            <person name="Howden P."/>
            <person name="Barker N."/>
            <person name="Lloyd C."/>
            <person name="Stevens C."/>
            <person name="Harley J."/>
            <person name="Holt K."/>
            <person name="Panagiotidis G."/>
            <person name="Lovell J."/>
            <person name="Beasley H."/>
            <person name="Henderson C."/>
            <person name="Gordon D."/>
            <person name="Auger K."/>
            <person name="Wright D."/>
            <person name="Collins J."/>
            <person name="Raisen C."/>
            <person name="Dyer L."/>
            <person name="Leung K."/>
            <person name="Robertson L."/>
            <person name="Ambridge K."/>
            <person name="Leongamornlert D."/>
            <person name="McGuire S."/>
            <person name="Gilderthorp R."/>
            <person name="Griffiths C."/>
            <person name="Manthravadi D."/>
            <person name="Nichol S."/>
            <person name="Barker G."/>
            <person name="Whitehead S."/>
            <person name="Kay M."/>
            <person name="Brown J."/>
            <person name="Murnane C."/>
            <person name="Gray E."/>
            <person name="Humphries M."/>
            <person name="Sycamore N."/>
            <person name="Barker D."/>
            <person name="Saunders D."/>
            <person name="Wallis J."/>
            <person name="Babbage A."/>
            <person name="Hammond S."/>
            <person name="Mashreghi-Mohammadi M."/>
            <person name="Barr L."/>
            <person name="Martin S."/>
            <person name="Wray P."/>
            <person name="Ellington A."/>
            <person name="Matthews N."/>
            <person name="Ellwood M."/>
            <person name="Woodmansey R."/>
            <person name="Clark G."/>
            <person name="Cooper J."/>
            <person name="Cooper J."/>
            <person name="Tromans A."/>
            <person name="Grafham D."/>
            <person name="Skuce C."/>
            <person name="Pandian R."/>
            <person name="Andrews R."/>
            <person name="Harrison E."/>
            <person name="Kimberley A."/>
            <person name="Garnett J."/>
            <person name="Fosker N."/>
            <person name="Hall R."/>
            <person name="Garner P."/>
            <person name="Kelly D."/>
            <person name="Bird C."/>
            <person name="Palmer S."/>
            <person name="Gehring I."/>
            <person name="Berger A."/>
            <person name="Dooley C.M."/>
            <person name="Ersan-Urun Z."/>
            <person name="Eser C."/>
            <person name="Geiger H."/>
            <person name="Geisler M."/>
            <person name="Karotki L."/>
            <person name="Kirn A."/>
            <person name="Konantz J."/>
            <person name="Konantz M."/>
            <person name="Oberlander M."/>
            <person name="Rudolph-Geiger S."/>
            <person name="Teucke M."/>
            <person name="Lanz C."/>
            <person name="Raddatz G."/>
            <person name="Osoegawa K."/>
            <person name="Zhu B."/>
            <person name="Rapp A."/>
            <person name="Widaa S."/>
            <person name="Langford C."/>
            <person name="Yang F."/>
            <person name="Schuster S.C."/>
            <person name="Carter N.P."/>
            <person name="Harrow J."/>
            <person name="Ning Z."/>
            <person name="Herrero J."/>
            <person name="Searle S.M."/>
            <person name="Enright A."/>
            <person name="Geisler R."/>
            <person name="Plasterk R.H."/>
            <person name="Lee C."/>
            <person name="Westerfield M."/>
            <person name="de Jong P.J."/>
            <person name="Zon L.I."/>
            <person name="Postlethwait J.H."/>
            <person name="Nusslein-Volhard C."/>
            <person name="Hubbard T.J."/>
            <person name="Roest Crollius H."/>
            <person name="Rogers J."/>
            <person name="Stemple D.L."/>
        </authorList>
    </citation>
    <scope>NUCLEOTIDE SEQUENCE [LARGE SCALE GENOMIC DNA]</scope>
    <source>
        <strain evidence="7">Tuebingen</strain>
    </source>
</reference>
<feature type="region of interest" description="Disordered" evidence="5">
    <location>
        <begin position="169"/>
        <end position="251"/>
    </location>
</feature>
<evidence type="ECO:0000256" key="2">
    <source>
        <dbReference type="ARBA" id="ARBA00007432"/>
    </source>
</evidence>
<keyword evidence="6" id="KW-0472">Membrane</keyword>
<accession>A0A8M1NHN8</accession>
<dbReference type="OrthoDB" id="9446539at2759"/>
<name>A0A0G2KI21_DANRE</name>
<reference evidence="9" key="3">
    <citation type="submission" date="2025-04" db="UniProtKB">
        <authorList>
            <consortium name="RefSeq"/>
        </authorList>
    </citation>
    <scope>IDENTIFICATION</scope>
    <source>
        <strain evidence="9">Tuebingen</strain>
    </source>
</reference>
<dbReference type="Bgee" id="ENSDARG00000099693">
    <property type="expression patterns" value="Expressed in granulocyte and 7 other cell types or tissues"/>
</dbReference>
<dbReference type="SUPFAM" id="SSF47266">
    <property type="entry name" value="4-helical cytokines"/>
    <property type="match status" value="1"/>
</dbReference>
<dbReference type="PANTHER" id="PTHR21353">
    <property type="match status" value="1"/>
</dbReference>
<dbReference type="Proteomes" id="UP000000437">
    <property type="component" value="Chromosome 5"/>
</dbReference>
<protein>
    <submittedName>
        <fullName evidence="7">Uncharacterized LOC567472</fullName>
    </submittedName>
    <submittedName>
        <fullName evidence="9">Uncharacterized protein LOC567472</fullName>
    </submittedName>
</protein>
<dbReference type="GO" id="GO:0005576">
    <property type="term" value="C:extracellular region"/>
    <property type="evidence" value="ECO:0000318"/>
    <property type="project" value="GO_Central"/>
</dbReference>
<evidence type="ECO:0000256" key="3">
    <source>
        <dbReference type="ARBA" id="ARBA00022514"/>
    </source>
</evidence>
<dbReference type="GO" id="GO:0005615">
    <property type="term" value="C:extracellular space"/>
    <property type="evidence" value="ECO:0007669"/>
    <property type="project" value="UniProtKB-KW"/>
</dbReference>
<dbReference type="GO" id="GO:0005125">
    <property type="term" value="F:cytokine activity"/>
    <property type="evidence" value="ECO:0000318"/>
    <property type="project" value="GO_Central"/>
</dbReference>
<dbReference type="GO" id="GO:0007259">
    <property type="term" value="P:cell surface receptor signaling pathway via JAK-STAT"/>
    <property type="evidence" value="ECO:0000318"/>
    <property type="project" value="GO_Central"/>
</dbReference>
<evidence type="ECO:0000256" key="6">
    <source>
        <dbReference type="SAM" id="Phobius"/>
    </source>
</evidence>
<dbReference type="EMBL" id="AL935065">
    <property type="status" value="NOT_ANNOTATED_CDS"/>
    <property type="molecule type" value="Genomic_DNA"/>
</dbReference>
<evidence type="ECO:0000313" key="8">
    <source>
        <dbReference type="Proteomes" id="UP000000437"/>
    </source>
</evidence>
<dbReference type="Ensembl" id="ENSDART00000165513.2">
    <property type="protein sequence ID" value="ENSDARP00000131963.1"/>
    <property type="gene ID" value="ENSDARG00000099693.2"/>
</dbReference>
<keyword evidence="6" id="KW-0812">Transmembrane</keyword>
<sequence>MFECCQTPLRILLLIFIFMCMMSINLCLPVGRRGPLSFSSSLRLTRTIRTHVQQLLFLYKQEMFGNELFEYREQMLSSLPAVTVSYRTWLHMQDDERLRVASEYLQIFWTHLDGQRRQLERDGLRKPQRRDKRGRPQPTLCRSFEVLQIDLRDLMRQVNNQLNVIRHVSSSTKSPLLDSTTASPSMHHSSESTTISQTPTQTGNPGISAHSYTQSPQTLSLSERGLTSVKEETSVSLLQPTRAPTLSHSTQQTTTAGMSRWVLHLNGYVILRDLERYLSRLARDYTVLQTKY</sequence>
<evidence type="ECO:0000256" key="5">
    <source>
        <dbReference type="SAM" id="MobiDB-lite"/>
    </source>
</evidence>
<comment type="similarity">
    <text evidence="2">Belongs to the IL-6 superfamily.</text>
</comment>
<keyword evidence="6" id="KW-1133">Transmembrane helix</keyword>
<dbReference type="PANTHER" id="PTHR21353:SF9">
    <property type="match status" value="1"/>
</dbReference>
<evidence type="ECO:0000313" key="9">
    <source>
        <dbReference type="RefSeq" id="NP_001122013.1"/>
    </source>
</evidence>
<evidence type="ECO:0000313" key="7">
    <source>
        <dbReference type="Ensembl" id="ENSDARP00000131963"/>
    </source>
</evidence>
<feature type="transmembrane region" description="Helical" evidence="6">
    <location>
        <begin position="12"/>
        <end position="31"/>
    </location>
</feature>
<comment type="subcellular location">
    <subcellularLocation>
        <location evidence="1">Secreted</location>
    </subcellularLocation>
</comment>
<evidence type="ECO:0000256" key="4">
    <source>
        <dbReference type="ARBA" id="ARBA00022525"/>
    </source>
</evidence>
<keyword evidence="8" id="KW-1185">Reference proteome</keyword>
<dbReference type="AlphaFoldDB" id="A0A0G2KI21"/>
<feature type="compositionally biased region" description="Polar residues" evidence="5">
    <location>
        <begin position="234"/>
        <end position="251"/>
    </location>
</feature>
<dbReference type="GeneID" id="567472"/>
<dbReference type="InterPro" id="IPR010681">
    <property type="entry name" value="PRF/CT"/>
</dbReference>
<dbReference type="KEGG" id="dre:567472"/>
<reference evidence="7" key="2">
    <citation type="submission" date="2015-06" db="UniProtKB">
        <authorList>
            <consortium name="Ensembl"/>
        </authorList>
    </citation>
    <scope>IDENTIFICATION</scope>
    <source>
        <strain evidence="7">Tuebingen</strain>
    </source>
</reference>
<keyword evidence="4" id="KW-0964">Secreted</keyword>